<proteinExistence type="predicted"/>
<organism evidence="1 2">
    <name type="scientific">Willisornis vidua</name>
    <name type="common">Xingu scale-backed antbird</name>
    <dbReference type="NCBI Taxonomy" id="1566151"/>
    <lineage>
        <taxon>Eukaryota</taxon>
        <taxon>Metazoa</taxon>
        <taxon>Chordata</taxon>
        <taxon>Craniata</taxon>
        <taxon>Vertebrata</taxon>
        <taxon>Euteleostomi</taxon>
        <taxon>Archelosauria</taxon>
        <taxon>Archosauria</taxon>
        <taxon>Dinosauria</taxon>
        <taxon>Saurischia</taxon>
        <taxon>Theropoda</taxon>
        <taxon>Coelurosauria</taxon>
        <taxon>Aves</taxon>
        <taxon>Neognathae</taxon>
        <taxon>Neoaves</taxon>
        <taxon>Telluraves</taxon>
        <taxon>Australaves</taxon>
        <taxon>Passeriformes</taxon>
        <taxon>Thamnophilidae</taxon>
        <taxon>Willisornis</taxon>
    </lineage>
</organism>
<evidence type="ECO:0000313" key="2">
    <source>
        <dbReference type="Proteomes" id="UP001145742"/>
    </source>
</evidence>
<name>A0ABQ9CT57_9PASS</name>
<accession>A0ABQ9CT57</accession>
<gene>
    <name evidence="1" type="ORF">WISP_118886</name>
</gene>
<dbReference type="Proteomes" id="UP001145742">
    <property type="component" value="Unassembled WGS sequence"/>
</dbReference>
<reference evidence="1" key="1">
    <citation type="submission" date="2019-10" db="EMBL/GenBank/DDBJ databases">
        <authorList>
            <person name="Soares A.E.R."/>
            <person name="Aleixo A."/>
            <person name="Schneider P."/>
            <person name="Miyaki C.Y."/>
            <person name="Schneider M.P."/>
            <person name="Mello C."/>
            <person name="Vasconcelos A.T.R."/>
        </authorList>
    </citation>
    <scope>NUCLEOTIDE SEQUENCE</scope>
    <source>
        <tissue evidence="1">Muscle</tissue>
    </source>
</reference>
<dbReference type="EMBL" id="WHWB01034526">
    <property type="protein sequence ID" value="KAJ7408729.1"/>
    <property type="molecule type" value="Genomic_DNA"/>
</dbReference>
<comment type="caution">
    <text evidence="1">The sequence shown here is derived from an EMBL/GenBank/DDBJ whole genome shotgun (WGS) entry which is preliminary data.</text>
</comment>
<keyword evidence="2" id="KW-1185">Reference proteome</keyword>
<protein>
    <submittedName>
        <fullName evidence="1">Rna-directed dna polymerase from mobile element jockey-like</fullName>
    </submittedName>
</protein>
<evidence type="ECO:0000313" key="1">
    <source>
        <dbReference type="EMBL" id="KAJ7408729.1"/>
    </source>
</evidence>
<sequence>MDKELVGWSHPEGSGQWLSVPTDISDKWCLSRVCTGTSVMDKGMECTLTKSADHTKLTGAIQRDLEKLENWVIGNTLRFNKIKCKVLL</sequence>